<dbReference type="Pfam" id="PF01048">
    <property type="entry name" value="PNP_UDP_1"/>
    <property type="match status" value="1"/>
</dbReference>
<dbReference type="GO" id="GO:0009116">
    <property type="term" value="P:nucleoside metabolic process"/>
    <property type="evidence" value="ECO:0007669"/>
    <property type="project" value="InterPro"/>
</dbReference>
<gene>
    <name evidence="2" type="ORF">ENJ51_00960</name>
</gene>
<dbReference type="SUPFAM" id="SSF53167">
    <property type="entry name" value="Purine and uridine phosphorylases"/>
    <property type="match status" value="1"/>
</dbReference>
<dbReference type="Proteomes" id="UP000885750">
    <property type="component" value="Unassembled WGS sequence"/>
</dbReference>
<proteinExistence type="predicted"/>
<dbReference type="GO" id="GO:0019284">
    <property type="term" value="P:L-methionine salvage from S-adenosylmethionine"/>
    <property type="evidence" value="ECO:0007669"/>
    <property type="project" value="TreeGrafter"/>
</dbReference>
<reference evidence="2" key="1">
    <citation type="journal article" date="2020" name="mSystems">
        <title>Genome- and Community-Level Interaction Insights into Carbon Utilization and Element Cycling Functions of Hydrothermarchaeota in Hydrothermal Sediment.</title>
        <authorList>
            <person name="Zhou Z."/>
            <person name="Liu Y."/>
            <person name="Xu W."/>
            <person name="Pan J."/>
            <person name="Luo Z.H."/>
            <person name="Li M."/>
        </authorList>
    </citation>
    <scope>NUCLEOTIDE SEQUENCE [LARGE SCALE GENOMIC DNA]</scope>
    <source>
        <strain evidence="2">HyVt-493</strain>
    </source>
</reference>
<accession>A0A7V2SY98</accession>
<evidence type="ECO:0000259" key="1">
    <source>
        <dbReference type="Pfam" id="PF01048"/>
    </source>
</evidence>
<dbReference type="EMBL" id="DRMS01000039">
    <property type="protein sequence ID" value="HFC91360.1"/>
    <property type="molecule type" value="Genomic_DNA"/>
</dbReference>
<feature type="domain" description="Nucleoside phosphorylase" evidence="1">
    <location>
        <begin position="27"/>
        <end position="180"/>
    </location>
</feature>
<dbReference type="GO" id="GO:0008782">
    <property type="term" value="F:adenosylhomocysteine nucleosidase activity"/>
    <property type="evidence" value="ECO:0007669"/>
    <property type="project" value="TreeGrafter"/>
</dbReference>
<protein>
    <submittedName>
        <fullName evidence="2">5'-methylthioadenosine nucleosidase</fullName>
    </submittedName>
</protein>
<evidence type="ECO:0000313" key="2">
    <source>
        <dbReference type="EMBL" id="HFC91360.1"/>
    </source>
</evidence>
<dbReference type="GO" id="GO:0005829">
    <property type="term" value="C:cytosol"/>
    <property type="evidence" value="ECO:0007669"/>
    <property type="project" value="TreeGrafter"/>
</dbReference>
<dbReference type="Gene3D" id="3.40.50.1580">
    <property type="entry name" value="Nucleoside phosphorylase domain"/>
    <property type="match status" value="1"/>
</dbReference>
<dbReference type="PANTHER" id="PTHR46832">
    <property type="entry name" value="5'-METHYLTHIOADENOSINE/S-ADENOSYLHOMOCYSTEINE NUCLEOSIDASE"/>
    <property type="match status" value="1"/>
</dbReference>
<dbReference type="PANTHER" id="PTHR46832:SF1">
    <property type="entry name" value="5'-METHYLTHIOADENOSINE_S-ADENOSYLHOMOCYSTEINE NUCLEOSIDASE"/>
    <property type="match status" value="1"/>
</dbReference>
<dbReference type="InterPro" id="IPR000845">
    <property type="entry name" value="Nucleoside_phosphorylase_d"/>
</dbReference>
<sequence>MADAKSRYLIVAALEMETPNLERLAPVVHTGIGKLNAAIQLFEAILFYKPALVINYGTAGAVSEQSGLLKVDTFVQRDMDVRGLGVPRGVTPFMDEALPEAKGIVLASGDSFVTDSELHLEGLDIAIDLVDMEAFALHKVCQHHDTAFECYKYVTDHTDDDASNDWQKNVAKGATLFKAMLGRDYGRSLLLDKQE</sequence>
<dbReference type="AlphaFoldDB" id="A0A7V2SY98"/>
<dbReference type="InterPro" id="IPR035994">
    <property type="entry name" value="Nucleoside_phosphorylase_sf"/>
</dbReference>
<dbReference type="GO" id="GO:0008930">
    <property type="term" value="F:methylthioadenosine nucleosidase activity"/>
    <property type="evidence" value="ECO:0007669"/>
    <property type="project" value="TreeGrafter"/>
</dbReference>
<name>A0A7V2SY98_LEUMU</name>
<organism evidence="2">
    <name type="scientific">Leucothrix mucor</name>
    <dbReference type="NCBI Taxonomy" id="45248"/>
    <lineage>
        <taxon>Bacteria</taxon>
        <taxon>Pseudomonadati</taxon>
        <taxon>Pseudomonadota</taxon>
        <taxon>Gammaproteobacteria</taxon>
        <taxon>Thiotrichales</taxon>
        <taxon>Thiotrichaceae</taxon>
        <taxon>Leucothrix</taxon>
    </lineage>
</organism>
<comment type="caution">
    <text evidence="2">The sequence shown here is derived from an EMBL/GenBank/DDBJ whole genome shotgun (WGS) entry which is preliminary data.</text>
</comment>